<organism evidence="2 3">
    <name type="scientific">Salinadaptatus halalkaliphilus</name>
    <dbReference type="NCBI Taxonomy" id="2419781"/>
    <lineage>
        <taxon>Archaea</taxon>
        <taxon>Methanobacteriati</taxon>
        <taxon>Methanobacteriota</taxon>
        <taxon>Stenosarchaea group</taxon>
        <taxon>Halobacteria</taxon>
        <taxon>Halobacteriales</taxon>
        <taxon>Natrialbaceae</taxon>
        <taxon>Salinadaptatus</taxon>
    </lineage>
</organism>
<gene>
    <name evidence="2" type="ORF">D8Y22_08810</name>
</gene>
<protein>
    <submittedName>
        <fullName evidence="2">DUF2892 domain-containing protein</fullName>
    </submittedName>
</protein>
<dbReference type="OrthoDB" id="100832at2157"/>
<sequence length="73" mass="8218">MIIHIDAVVCHSRILPTTYGYRNRDRTIGTLAFVAGSDLFATAVIQRCPANALLGTNTCQHNRFFTIRHDWSV</sequence>
<comment type="caution">
    <text evidence="2">The sequence shown here is derived from an EMBL/GenBank/DDBJ whole genome shotgun (WGS) entry which is preliminary data.</text>
</comment>
<dbReference type="InterPro" id="IPR021309">
    <property type="entry name" value="YgaP-like_TM"/>
</dbReference>
<keyword evidence="3" id="KW-1185">Reference proteome</keyword>
<dbReference type="AlphaFoldDB" id="A0A4S3TMK2"/>
<evidence type="ECO:0000313" key="3">
    <source>
        <dbReference type="Proteomes" id="UP000318864"/>
    </source>
</evidence>
<name>A0A4S3TMK2_9EURY</name>
<evidence type="ECO:0000259" key="1">
    <source>
        <dbReference type="Pfam" id="PF11127"/>
    </source>
</evidence>
<dbReference type="Pfam" id="PF11127">
    <property type="entry name" value="YgaP-like_TM"/>
    <property type="match status" value="1"/>
</dbReference>
<reference evidence="2 3" key="1">
    <citation type="submission" date="2018-10" db="EMBL/GenBank/DDBJ databases">
        <title>Natronolimnobius sp. XQ-INN 246 isolated from Inner Mongolia Autonomous Region of China.</title>
        <authorList>
            <person name="Xue Q."/>
        </authorList>
    </citation>
    <scope>NUCLEOTIDE SEQUENCE [LARGE SCALE GENOMIC DNA]</scope>
    <source>
        <strain evidence="2 3">XQ-INN 246</strain>
    </source>
</reference>
<evidence type="ECO:0000313" key="2">
    <source>
        <dbReference type="EMBL" id="THE65471.1"/>
    </source>
</evidence>
<accession>A0A4S3TMK2</accession>
<dbReference type="Proteomes" id="UP000318864">
    <property type="component" value="Unassembled WGS sequence"/>
</dbReference>
<proteinExistence type="predicted"/>
<dbReference type="EMBL" id="RBZW01000021">
    <property type="protein sequence ID" value="THE65471.1"/>
    <property type="molecule type" value="Genomic_DNA"/>
</dbReference>
<feature type="domain" description="Inner membrane protein YgaP-like transmembrane" evidence="1">
    <location>
        <begin position="27"/>
        <end position="61"/>
    </location>
</feature>